<keyword evidence="4" id="KW-1185">Reference proteome</keyword>
<feature type="transmembrane region" description="Helical" evidence="1">
    <location>
        <begin position="165"/>
        <end position="186"/>
    </location>
</feature>
<evidence type="ECO:0000313" key="3">
    <source>
        <dbReference type="EMBL" id="SHL21938.1"/>
    </source>
</evidence>
<feature type="transmembrane region" description="Helical" evidence="1">
    <location>
        <begin position="192"/>
        <end position="212"/>
    </location>
</feature>
<dbReference type="RefSeq" id="WP_073478824.1">
    <property type="nucleotide sequence ID" value="NZ_FQZU01000053.1"/>
</dbReference>
<feature type="transmembrane region" description="Helical" evidence="1">
    <location>
        <begin position="27"/>
        <end position="46"/>
    </location>
</feature>
<keyword evidence="1" id="KW-0472">Membrane</keyword>
<evidence type="ECO:0000313" key="4">
    <source>
        <dbReference type="Proteomes" id="UP000183994"/>
    </source>
</evidence>
<keyword evidence="1" id="KW-1133">Transmembrane helix</keyword>
<organism evidence="3 4">
    <name type="scientific">Desulfatibacillum alkenivorans DSM 16219</name>
    <dbReference type="NCBI Taxonomy" id="1121393"/>
    <lineage>
        <taxon>Bacteria</taxon>
        <taxon>Pseudomonadati</taxon>
        <taxon>Thermodesulfobacteriota</taxon>
        <taxon>Desulfobacteria</taxon>
        <taxon>Desulfobacterales</taxon>
        <taxon>Desulfatibacillaceae</taxon>
        <taxon>Desulfatibacillum</taxon>
    </lineage>
</organism>
<accession>A0A1M6YUL9</accession>
<evidence type="ECO:0000256" key="1">
    <source>
        <dbReference type="SAM" id="Phobius"/>
    </source>
</evidence>
<keyword evidence="1" id="KW-0812">Transmembrane</keyword>
<dbReference type="STRING" id="1121393.SAMN02745216_04844"/>
<proteinExistence type="predicted"/>
<dbReference type="AlphaFoldDB" id="A0A1M6YUL9"/>
<protein>
    <recommendedName>
        <fullName evidence="2">DUF7973 domain-containing protein</fullName>
    </recommendedName>
</protein>
<sequence length="293" mass="29709">MDFLVLLLVGFGGGVVGACIGALPAFILTGVFAVIGGFFAMLGQPVDVLGPLAFGPALGPHVFFAGGVAATAYAGKKGYIEEGGNILLSLNGTGEPSVMLVGGLFGVIGLLITTGLTKIGVPTDNIAVAVFACGVIGRLAFGEKGVCGMYNEGEKRAYMSLGKPFYYNIILGFCVGLMWAGLVAVVKTNTTANITPIFALAFGFSAISLIFTQTGFDTPATHHIAYPSALAAAMAMNAGLPPVGGILVGGAFAALGALFGDMAIKIFNTNCDTHIDPPATAIALNVLIINLVL</sequence>
<name>A0A1M6YUL9_9BACT</name>
<dbReference type="Pfam" id="PF25928">
    <property type="entry name" value="DUF7973"/>
    <property type="match status" value="2"/>
</dbReference>
<feature type="transmembrane region" description="Helical" evidence="1">
    <location>
        <begin position="246"/>
        <end position="264"/>
    </location>
</feature>
<feature type="transmembrane region" description="Helical" evidence="1">
    <location>
        <begin position="96"/>
        <end position="116"/>
    </location>
</feature>
<feature type="domain" description="DUF7973" evidence="2">
    <location>
        <begin position="180"/>
        <end position="291"/>
    </location>
</feature>
<dbReference type="InterPro" id="IPR058279">
    <property type="entry name" value="DUF7973"/>
</dbReference>
<feature type="transmembrane region" description="Helical" evidence="1">
    <location>
        <begin position="58"/>
        <end position="76"/>
    </location>
</feature>
<evidence type="ECO:0000259" key="2">
    <source>
        <dbReference type="Pfam" id="PF25928"/>
    </source>
</evidence>
<dbReference type="Proteomes" id="UP000183994">
    <property type="component" value="Unassembled WGS sequence"/>
</dbReference>
<dbReference type="EMBL" id="FQZU01000053">
    <property type="protein sequence ID" value="SHL21938.1"/>
    <property type="molecule type" value="Genomic_DNA"/>
</dbReference>
<gene>
    <name evidence="3" type="ORF">SAMN02745216_04844</name>
</gene>
<dbReference type="OrthoDB" id="4484645at2"/>
<feature type="domain" description="DUF7973" evidence="2">
    <location>
        <begin position="5"/>
        <end position="143"/>
    </location>
</feature>
<reference evidence="4" key="1">
    <citation type="submission" date="2016-11" db="EMBL/GenBank/DDBJ databases">
        <authorList>
            <person name="Varghese N."/>
            <person name="Submissions S."/>
        </authorList>
    </citation>
    <scope>NUCLEOTIDE SEQUENCE [LARGE SCALE GENOMIC DNA]</scope>
    <source>
        <strain evidence="4">DSM 16219</strain>
    </source>
</reference>